<dbReference type="RefSeq" id="WP_159975908.1">
    <property type="nucleotide sequence ID" value="NZ_BLIV01000003.1"/>
</dbReference>
<feature type="region of interest" description="Disordered" evidence="5">
    <location>
        <begin position="1"/>
        <end position="20"/>
    </location>
</feature>
<evidence type="ECO:0000256" key="5">
    <source>
        <dbReference type="SAM" id="MobiDB-lite"/>
    </source>
</evidence>
<gene>
    <name evidence="7" type="ORF">So717_16160</name>
</gene>
<dbReference type="Proteomes" id="UP000436522">
    <property type="component" value="Unassembled WGS sequence"/>
</dbReference>
<dbReference type="Gene3D" id="1.10.10.10">
    <property type="entry name" value="Winged helix-like DNA-binding domain superfamily/Winged helix DNA-binding domain"/>
    <property type="match status" value="1"/>
</dbReference>
<reference evidence="7 8" key="1">
    <citation type="submission" date="2019-12" db="EMBL/GenBank/DDBJ databases">
        <title>Roseobacter cerasinus sp. nov., isolated from seawater around aquaculture.</title>
        <authorList>
            <person name="Muramatsu S."/>
            <person name="Takabe Y."/>
            <person name="Mori K."/>
            <person name="Takaichi S."/>
            <person name="Hanada S."/>
        </authorList>
    </citation>
    <scope>NUCLEOTIDE SEQUENCE [LARGE SCALE GENOMIC DNA]</scope>
    <source>
        <strain evidence="7 8">AI77</strain>
    </source>
</reference>
<proteinExistence type="inferred from homology"/>
<dbReference type="InterPro" id="IPR036390">
    <property type="entry name" value="WH_DNA-bd_sf"/>
</dbReference>
<dbReference type="EMBL" id="BLIV01000003">
    <property type="protein sequence ID" value="GFE49863.1"/>
    <property type="molecule type" value="Genomic_DNA"/>
</dbReference>
<evidence type="ECO:0000256" key="1">
    <source>
        <dbReference type="ARBA" id="ARBA00009437"/>
    </source>
</evidence>
<dbReference type="InterPro" id="IPR005119">
    <property type="entry name" value="LysR_subst-bd"/>
</dbReference>
<name>A0A640VNP8_9RHOB</name>
<comment type="similarity">
    <text evidence="1">Belongs to the LysR transcriptional regulatory family.</text>
</comment>
<keyword evidence="2" id="KW-0805">Transcription regulation</keyword>
<dbReference type="PRINTS" id="PR00039">
    <property type="entry name" value="HTHLYSR"/>
</dbReference>
<protein>
    <submittedName>
        <fullName evidence="7">LysR family transcriptional regulator</fullName>
    </submittedName>
</protein>
<sequence>MSLAQSEVGGSARLRGAANREEGQEGRQIVNLNWDDLRVLLAIVRSGSLTRAATQLGIDQSTAGRRLSALEAALGTTLFLRSKVGILPTEVGEKLIVHAMEIERRADTIAEVAAAPESGPVGQLQIKGEHWVLEQLAMRFLPPFTRAHPQMSLRLSSGPPMSSAWTAATISLWFEDPPQMGEFAIKLAEVPFAVYAPRGLNHDDLPWLSMMDESSTRRAPAKFLEKMRKPEETLQVTANDARLVRSAIAGGLGKGLLPVCLAAQDPQLQRIDAPDYQLTRVLHLHAHPDTVQTLRVQTAIRWLRERAADVFCHDASQDSCGMVAPLDAPGRPRKRCA</sequence>
<dbReference type="OrthoDB" id="9798121at2"/>
<keyword evidence="4" id="KW-0804">Transcription</keyword>
<dbReference type="PROSITE" id="PS50931">
    <property type="entry name" value="HTH_LYSR"/>
    <property type="match status" value="1"/>
</dbReference>
<keyword evidence="3" id="KW-0238">DNA-binding</keyword>
<evidence type="ECO:0000313" key="7">
    <source>
        <dbReference type="EMBL" id="GFE49863.1"/>
    </source>
</evidence>
<evidence type="ECO:0000256" key="3">
    <source>
        <dbReference type="ARBA" id="ARBA00023125"/>
    </source>
</evidence>
<dbReference type="PANTHER" id="PTHR30126:SF39">
    <property type="entry name" value="HTH-TYPE TRANSCRIPTIONAL REGULATOR CYSL"/>
    <property type="match status" value="1"/>
</dbReference>
<feature type="domain" description="HTH lysR-type" evidence="6">
    <location>
        <begin position="32"/>
        <end position="89"/>
    </location>
</feature>
<evidence type="ECO:0000256" key="4">
    <source>
        <dbReference type="ARBA" id="ARBA00023163"/>
    </source>
</evidence>
<dbReference type="Gene3D" id="3.40.190.290">
    <property type="match status" value="1"/>
</dbReference>
<dbReference type="Pfam" id="PF03466">
    <property type="entry name" value="LysR_substrate"/>
    <property type="match status" value="1"/>
</dbReference>
<dbReference type="SUPFAM" id="SSF53850">
    <property type="entry name" value="Periplasmic binding protein-like II"/>
    <property type="match status" value="1"/>
</dbReference>
<dbReference type="InterPro" id="IPR036388">
    <property type="entry name" value="WH-like_DNA-bd_sf"/>
</dbReference>
<evidence type="ECO:0000256" key="2">
    <source>
        <dbReference type="ARBA" id="ARBA00023015"/>
    </source>
</evidence>
<dbReference type="SUPFAM" id="SSF46785">
    <property type="entry name" value="Winged helix' DNA-binding domain"/>
    <property type="match status" value="1"/>
</dbReference>
<evidence type="ECO:0000313" key="8">
    <source>
        <dbReference type="Proteomes" id="UP000436522"/>
    </source>
</evidence>
<dbReference type="GO" id="GO:0000976">
    <property type="term" value="F:transcription cis-regulatory region binding"/>
    <property type="evidence" value="ECO:0007669"/>
    <property type="project" value="TreeGrafter"/>
</dbReference>
<organism evidence="7 8">
    <name type="scientific">Roseobacter cerasinus</name>
    <dbReference type="NCBI Taxonomy" id="2602289"/>
    <lineage>
        <taxon>Bacteria</taxon>
        <taxon>Pseudomonadati</taxon>
        <taxon>Pseudomonadota</taxon>
        <taxon>Alphaproteobacteria</taxon>
        <taxon>Rhodobacterales</taxon>
        <taxon>Roseobacteraceae</taxon>
        <taxon>Roseobacter</taxon>
    </lineage>
</organism>
<evidence type="ECO:0000259" key="6">
    <source>
        <dbReference type="PROSITE" id="PS50931"/>
    </source>
</evidence>
<comment type="caution">
    <text evidence="7">The sequence shown here is derived from an EMBL/GenBank/DDBJ whole genome shotgun (WGS) entry which is preliminary data.</text>
</comment>
<dbReference type="PANTHER" id="PTHR30126">
    <property type="entry name" value="HTH-TYPE TRANSCRIPTIONAL REGULATOR"/>
    <property type="match status" value="1"/>
</dbReference>
<keyword evidence="8" id="KW-1185">Reference proteome</keyword>
<dbReference type="GO" id="GO:0003700">
    <property type="term" value="F:DNA-binding transcription factor activity"/>
    <property type="evidence" value="ECO:0007669"/>
    <property type="project" value="InterPro"/>
</dbReference>
<dbReference type="AlphaFoldDB" id="A0A640VNP8"/>
<dbReference type="InterPro" id="IPR000847">
    <property type="entry name" value="LysR_HTH_N"/>
</dbReference>
<accession>A0A640VNP8</accession>
<dbReference type="Pfam" id="PF00126">
    <property type="entry name" value="HTH_1"/>
    <property type="match status" value="1"/>
</dbReference>